<name>A0AAN9RNW4_PHACN</name>
<evidence type="ECO:0000313" key="2">
    <source>
        <dbReference type="EMBL" id="KAK7379204.1"/>
    </source>
</evidence>
<feature type="compositionally biased region" description="Basic and acidic residues" evidence="1">
    <location>
        <begin position="139"/>
        <end position="159"/>
    </location>
</feature>
<dbReference type="GO" id="GO:0007140">
    <property type="term" value="P:male meiotic nuclear division"/>
    <property type="evidence" value="ECO:0007669"/>
    <property type="project" value="InterPro"/>
</dbReference>
<protein>
    <submittedName>
        <fullName evidence="2">Uncharacterized protein</fullName>
    </submittedName>
</protein>
<accession>A0AAN9RNW4</accession>
<reference evidence="2 3" key="1">
    <citation type="submission" date="2024-01" db="EMBL/GenBank/DDBJ databases">
        <title>The genomes of 5 underutilized Papilionoideae crops provide insights into root nodulation and disease resistanc.</title>
        <authorList>
            <person name="Jiang F."/>
        </authorList>
    </citation>
    <scope>NUCLEOTIDE SEQUENCE [LARGE SCALE GENOMIC DNA]</scope>
    <source>
        <strain evidence="2">JINMINGXINNONG_FW02</strain>
        <tissue evidence="2">Leaves</tissue>
    </source>
</reference>
<dbReference type="PANTHER" id="PTHR33385:SF13">
    <property type="entry name" value="PROTEIN XRI1"/>
    <property type="match status" value="1"/>
</dbReference>
<dbReference type="Proteomes" id="UP001374584">
    <property type="component" value="Unassembled WGS sequence"/>
</dbReference>
<gene>
    <name evidence="2" type="ORF">VNO80_04659</name>
</gene>
<dbReference type="PANTHER" id="PTHR33385">
    <property type="entry name" value="PROTEIN XRI1"/>
    <property type="match status" value="1"/>
</dbReference>
<evidence type="ECO:0000313" key="3">
    <source>
        <dbReference type="Proteomes" id="UP001374584"/>
    </source>
</evidence>
<dbReference type="EMBL" id="JAYMYR010000002">
    <property type="protein sequence ID" value="KAK7379204.1"/>
    <property type="molecule type" value="Genomic_DNA"/>
</dbReference>
<dbReference type="GO" id="GO:0007143">
    <property type="term" value="P:female meiotic nuclear division"/>
    <property type="evidence" value="ECO:0007669"/>
    <property type="project" value="InterPro"/>
</dbReference>
<keyword evidence="3" id="KW-1185">Reference proteome</keyword>
<comment type="caution">
    <text evidence="2">The sequence shown here is derived from an EMBL/GenBank/DDBJ whole genome shotgun (WGS) entry which is preliminary data.</text>
</comment>
<evidence type="ECO:0000256" key="1">
    <source>
        <dbReference type="SAM" id="MobiDB-lite"/>
    </source>
</evidence>
<sequence>MMSRYCWSCSSIHHRKSSPFVHLYECSIQEGLVAEYYILNSLSSHCLASMELDIGVSHSDLSPAESWFSSETSTGYLEDVIAGWGIWCKQHNLPSYSQDHKKTQYLVDQKDLFPVFSSTAQILHDHKNFSSMKLPSSQNDKHRAAIKHDSAQRSYASRESDERGEWKKIAYPFELVKRGGVEGETTLKDINQQMLMSPSKPIPHPVGDSLTHSCISTRAFGISGKAVAALTRIHTQGRGSITIIRTKG</sequence>
<dbReference type="AlphaFoldDB" id="A0AAN9RNW4"/>
<proteinExistence type="predicted"/>
<dbReference type="InterPro" id="IPR039933">
    <property type="entry name" value="XRI1"/>
</dbReference>
<organism evidence="2 3">
    <name type="scientific">Phaseolus coccineus</name>
    <name type="common">Scarlet runner bean</name>
    <name type="synonym">Phaseolus multiflorus</name>
    <dbReference type="NCBI Taxonomy" id="3886"/>
    <lineage>
        <taxon>Eukaryota</taxon>
        <taxon>Viridiplantae</taxon>
        <taxon>Streptophyta</taxon>
        <taxon>Embryophyta</taxon>
        <taxon>Tracheophyta</taxon>
        <taxon>Spermatophyta</taxon>
        <taxon>Magnoliopsida</taxon>
        <taxon>eudicotyledons</taxon>
        <taxon>Gunneridae</taxon>
        <taxon>Pentapetalae</taxon>
        <taxon>rosids</taxon>
        <taxon>fabids</taxon>
        <taxon>Fabales</taxon>
        <taxon>Fabaceae</taxon>
        <taxon>Papilionoideae</taxon>
        <taxon>50 kb inversion clade</taxon>
        <taxon>NPAAA clade</taxon>
        <taxon>indigoferoid/millettioid clade</taxon>
        <taxon>Phaseoleae</taxon>
        <taxon>Phaseolus</taxon>
    </lineage>
</organism>
<feature type="region of interest" description="Disordered" evidence="1">
    <location>
        <begin position="131"/>
        <end position="159"/>
    </location>
</feature>